<protein>
    <submittedName>
        <fullName evidence="1">(rape) hypothetical protein</fullName>
    </submittedName>
</protein>
<gene>
    <name evidence="1" type="ORF">DARMORV10_C08P24570.1</name>
</gene>
<dbReference type="AlphaFoldDB" id="A0A816ULL9"/>
<reference evidence="1" key="1">
    <citation type="submission" date="2021-01" db="EMBL/GenBank/DDBJ databases">
        <authorList>
            <consortium name="Genoscope - CEA"/>
            <person name="William W."/>
        </authorList>
    </citation>
    <scope>NUCLEOTIDE SEQUENCE</scope>
</reference>
<proteinExistence type="predicted"/>
<name>A0A816ULL9_BRANA</name>
<evidence type="ECO:0000313" key="1">
    <source>
        <dbReference type="EMBL" id="CAF2110612.1"/>
    </source>
</evidence>
<dbReference type="Proteomes" id="UP001295469">
    <property type="component" value="Chromosome C08"/>
</dbReference>
<accession>A0A816ULL9</accession>
<sequence>MLLHQQVQVSIPGESDLLNNYAGYGGKAYKGSSTRCK</sequence>
<organism evidence="1">
    <name type="scientific">Brassica napus</name>
    <name type="common">Rape</name>
    <dbReference type="NCBI Taxonomy" id="3708"/>
    <lineage>
        <taxon>Eukaryota</taxon>
        <taxon>Viridiplantae</taxon>
        <taxon>Streptophyta</taxon>
        <taxon>Embryophyta</taxon>
        <taxon>Tracheophyta</taxon>
        <taxon>Spermatophyta</taxon>
        <taxon>Magnoliopsida</taxon>
        <taxon>eudicotyledons</taxon>
        <taxon>Gunneridae</taxon>
        <taxon>Pentapetalae</taxon>
        <taxon>rosids</taxon>
        <taxon>malvids</taxon>
        <taxon>Brassicales</taxon>
        <taxon>Brassicaceae</taxon>
        <taxon>Brassiceae</taxon>
        <taxon>Brassica</taxon>
    </lineage>
</organism>
<dbReference type="EMBL" id="HG994372">
    <property type="protein sequence ID" value="CAF2110612.1"/>
    <property type="molecule type" value="Genomic_DNA"/>
</dbReference>